<feature type="region of interest" description="Disordered" evidence="1">
    <location>
        <begin position="35"/>
        <end position="65"/>
    </location>
</feature>
<dbReference type="InParanoid" id="A0A0P0WBL3"/>
<organism evidence="2 3">
    <name type="scientific">Oryza sativa subsp. japonica</name>
    <name type="common">Rice</name>
    <dbReference type="NCBI Taxonomy" id="39947"/>
    <lineage>
        <taxon>Eukaryota</taxon>
        <taxon>Viridiplantae</taxon>
        <taxon>Streptophyta</taxon>
        <taxon>Embryophyta</taxon>
        <taxon>Tracheophyta</taxon>
        <taxon>Spermatophyta</taxon>
        <taxon>Magnoliopsida</taxon>
        <taxon>Liliopsida</taxon>
        <taxon>Poales</taxon>
        <taxon>Poaceae</taxon>
        <taxon>BOP clade</taxon>
        <taxon>Oryzoideae</taxon>
        <taxon>Oryzeae</taxon>
        <taxon>Oryzinae</taxon>
        <taxon>Oryza</taxon>
        <taxon>Oryza sativa</taxon>
    </lineage>
</organism>
<keyword evidence="3" id="KW-1185">Reference proteome</keyword>
<protein>
    <submittedName>
        <fullName evidence="2">Os04g0476900 protein</fullName>
    </submittedName>
</protein>
<reference evidence="3" key="1">
    <citation type="journal article" date="2005" name="Nature">
        <title>The map-based sequence of the rice genome.</title>
        <authorList>
            <consortium name="International rice genome sequencing project (IRGSP)"/>
            <person name="Matsumoto T."/>
            <person name="Wu J."/>
            <person name="Kanamori H."/>
            <person name="Katayose Y."/>
            <person name="Fujisawa M."/>
            <person name="Namiki N."/>
            <person name="Mizuno H."/>
            <person name="Yamamoto K."/>
            <person name="Antonio B.A."/>
            <person name="Baba T."/>
            <person name="Sakata K."/>
            <person name="Nagamura Y."/>
            <person name="Aoki H."/>
            <person name="Arikawa K."/>
            <person name="Arita K."/>
            <person name="Bito T."/>
            <person name="Chiden Y."/>
            <person name="Fujitsuka N."/>
            <person name="Fukunaka R."/>
            <person name="Hamada M."/>
            <person name="Harada C."/>
            <person name="Hayashi A."/>
            <person name="Hijishita S."/>
            <person name="Honda M."/>
            <person name="Hosokawa S."/>
            <person name="Ichikawa Y."/>
            <person name="Idonuma A."/>
            <person name="Iijima M."/>
            <person name="Ikeda M."/>
            <person name="Ikeno M."/>
            <person name="Ito K."/>
            <person name="Ito S."/>
            <person name="Ito T."/>
            <person name="Ito Y."/>
            <person name="Ito Y."/>
            <person name="Iwabuchi A."/>
            <person name="Kamiya K."/>
            <person name="Karasawa W."/>
            <person name="Kurita K."/>
            <person name="Katagiri S."/>
            <person name="Kikuta A."/>
            <person name="Kobayashi H."/>
            <person name="Kobayashi N."/>
            <person name="Machita K."/>
            <person name="Maehara T."/>
            <person name="Masukawa M."/>
            <person name="Mizubayashi T."/>
            <person name="Mukai Y."/>
            <person name="Nagasaki H."/>
            <person name="Nagata Y."/>
            <person name="Naito S."/>
            <person name="Nakashima M."/>
            <person name="Nakama Y."/>
            <person name="Nakamichi Y."/>
            <person name="Nakamura M."/>
            <person name="Meguro A."/>
            <person name="Negishi M."/>
            <person name="Ohta I."/>
            <person name="Ohta T."/>
            <person name="Okamoto M."/>
            <person name="Ono N."/>
            <person name="Saji S."/>
            <person name="Sakaguchi M."/>
            <person name="Sakai K."/>
            <person name="Shibata M."/>
            <person name="Shimokawa T."/>
            <person name="Song J."/>
            <person name="Takazaki Y."/>
            <person name="Terasawa K."/>
            <person name="Tsugane M."/>
            <person name="Tsuji K."/>
            <person name="Ueda S."/>
            <person name="Waki K."/>
            <person name="Yamagata H."/>
            <person name="Yamamoto M."/>
            <person name="Yamamoto S."/>
            <person name="Yamane H."/>
            <person name="Yoshiki S."/>
            <person name="Yoshihara R."/>
            <person name="Yukawa K."/>
            <person name="Zhong H."/>
            <person name="Yano M."/>
            <person name="Yuan Q."/>
            <person name="Ouyang S."/>
            <person name="Liu J."/>
            <person name="Jones K.M."/>
            <person name="Gansberger K."/>
            <person name="Moffat K."/>
            <person name="Hill J."/>
            <person name="Bera J."/>
            <person name="Fadrosh D."/>
            <person name="Jin S."/>
            <person name="Johri S."/>
            <person name="Kim M."/>
            <person name="Overton L."/>
            <person name="Reardon M."/>
            <person name="Tsitrin T."/>
            <person name="Vuong H."/>
            <person name="Weaver B."/>
            <person name="Ciecko A."/>
            <person name="Tallon L."/>
            <person name="Jackson J."/>
            <person name="Pai G."/>
            <person name="Aken S.V."/>
            <person name="Utterback T."/>
            <person name="Reidmuller S."/>
            <person name="Feldblyum T."/>
            <person name="Hsiao J."/>
            <person name="Zismann V."/>
            <person name="Iobst S."/>
            <person name="de Vazeille A.R."/>
            <person name="Buell C.R."/>
            <person name="Ying K."/>
            <person name="Li Y."/>
            <person name="Lu T."/>
            <person name="Huang Y."/>
            <person name="Zhao Q."/>
            <person name="Feng Q."/>
            <person name="Zhang L."/>
            <person name="Zhu J."/>
            <person name="Weng Q."/>
            <person name="Mu J."/>
            <person name="Lu Y."/>
            <person name="Fan D."/>
            <person name="Liu Y."/>
            <person name="Guan J."/>
            <person name="Zhang Y."/>
            <person name="Yu S."/>
            <person name="Liu X."/>
            <person name="Zhang Y."/>
            <person name="Hong G."/>
            <person name="Han B."/>
            <person name="Choisne N."/>
            <person name="Demange N."/>
            <person name="Orjeda G."/>
            <person name="Samain S."/>
            <person name="Cattolico L."/>
            <person name="Pelletier E."/>
            <person name="Couloux A."/>
            <person name="Segurens B."/>
            <person name="Wincker P."/>
            <person name="D'Hont A."/>
            <person name="Scarpelli C."/>
            <person name="Weissenbach J."/>
            <person name="Salanoubat M."/>
            <person name="Quetier F."/>
            <person name="Yu Y."/>
            <person name="Kim H.R."/>
            <person name="Rambo T."/>
            <person name="Currie J."/>
            <person name="Collura K."/>
            <person name="Luo M."/>
            <person name="Yang T."/>
            <person name="Ammiraju J.S.S."/>
            <person name="Engler F."/>
            <person name="Soderlund C."/>
            <person name="Wing R.A."/>
            <person name="Palmer L.E."/>
            <person name="de la Bastide M."/>
            <person name="Spiegel L."/>
            <person name="Nascimento L."/>
            <person name="Zutavern T."/>
            <person name="O'Shaughnessy A."/>
            <person name="Dike S."/>
            <person name="Dedhia N."/>
            <person name="Preston R."/>
            <person name="Balija V."/>
            <person name="McCombie W.R."/>
            <person name="Chow T."/>
            <person name="Chen H."/>
            <person name="Chung M."/>
            <person name="Chen C."/>
            <person name="Shaw J."/>
            <person name="Wu H."/>
            <person name="Hsiao K."/>
            <person name="Chao Y."/>
            <person name="Chu M."/>
            <person name="Cheng C."/>
            <person name="Hour A."/>
            <person name="Lee P."/>
            <person name="Lin S."/>
            <person name="Lin Y."/>
            <person name="Liou J."/>
            <person name="Liu S."/>
            <person name="Hsing Y."/>
            <person name="Raghuvanshi S."/>
            <person name="Mohanty A."/>
            <person name="Bharti A.K."/>
            <person name="Gaur A."/>
            <person name="Gupta V."/>
            <person name="Kumar D."/>
            <person name="Ravi V."/>
            <person name="Vij S."/>
            <person name="Kapur A."/>
            <person name="Khurana P."/>
            <person name="Khurana P."/>
            <person name="Khurana J.P."/>
            <person name="Tyagi A.K."/>
            <person name="Gaikwad K."/>
            <person name="Singh A."/>
            <person name="Dalal V."/>
            <person name="Srivastava S."/>
            <person name="Dixit A."/>
            <person name="Pal A.K."/>
            <person name="Ghazi I.A."/>
            <person name="Yadav M."/>
            <person name="Pandit A."/>
            <person name="Bhargava A."/>
            <person name="Sureshbabu K."/>
            <person name="Batra K."/>
            <person name="Sharma T.R."/>
            <person name="Mohapatra T."/>
            <person name="Singh N.K."/>
            <person name="Messing J."/>
            <person name="Nelson A.B."/>
            <person name="Fuks G."/>
            <person name="Kavchok S."/>
            <person name="Keizer G."/>
            <person name="Linton E."/>
            <person name="Llaca V."/>
            <person name="Song R."/>
            <person name="Tanyolac B."/>
            <person name="Young S."/>
            <person name="Ho-Il K."/>
            <person name="Hahn J.H."/>
            <person name="Sangsakoo G."/>
            <person name="Vanavichit A."/>
            <person name="de Mattos Luiz.A.T."/>
            <person name="Zimmer P.D."/>
            <person name="Malone G."/>
            <person name="Dellagostin O."/>
            <person name="de Oliveira A.C."/>
            <person name="Bevan M."/>
            <person name="Bancroft I."/>
            <person name="Minx P."/>
            <person name="Cordum H."/>
            <person name="Wilson R."/>
            <person name="Cheng Z."/>
            <person name="Jin W."/>
            <person name="Jiang J."/>
            <person name="Leong S.A."/>
            <person name="Iwama H."/>
            <person name="Gojobori T."/>
            <person name="Itoh T."/>
            <person name="Niimura Y."/>
            <person name="Fujii Y."/>
            <person name="Habara T."/>
            <person name="Sakai H."/>
            <person name="Sato Y."/>
            <person name="Wilson G."/>
            <person name="Kumar K."/>
            <person name="McCouch S."/>
            <person name="Juretic N."/>
            <person name="Hoen D."/>
            <person name="Wright S."/>
            <person name="Bruskiewich R."/>
            <person name="Bureau T."/>
            <person name="Miyao A."/>
            <person name="Hirochika H."/>
            <person name="Nishikawa T."/>
            <person name="Kadowaki K."/>
            <person name="Sugiura M."/>
            <person name="Burr B."/>
            <person name="Sasaki T."/>
        </authorList>
    </citation>
    <scope>NUCLEOTIDE SEQUENCE [LARGE SCALE GENOMIC DNA]</scope>
    <source>
        <strain evidence="3">cv. Nipponbare</strain>
    </source>
</reference>
<reference evidence="2 3" key="2">
    <citation type="journal article" date="2013" name="Plant Cell Physiol.">
        <title>Rice Annotation Project Database (RAP-DB): an integrative and interactive database for rice genomics.</title>
        <authorList>
            <person name="Sakai H."/>
            <person name="Lee S.S."/>
            <person name="Tanaka T."/>
            <person name="Numa H."/>
            <person name="Kim J."/>
            <person name="Kawahara Y."/>
            <person name="Wakimoto H."/>
            <person name="Yang C.C."/>
            <person name="Iwamoto M."/>
            <person name="Abe T."/>
            <person name="Yamada Y."/>
            <person name="Muto A."/>
            <person name="Inokuchi H."/>
            <person name="Ikemura T."/>
            <person name="Matsumoto T."/>
            <person name="Sasaki T."/>
            <person name="Itoh T."/>
        </authorList>
    </citation>
    <scope>NUCLEOTIDE SEQUENCE [LARGE SCALE GENOMIC DNA]</scope>
    <source>
        <strain evidence="3">cv. Nipponbare</strain>
    </source>
</reference>
<evidence type="ECO:0000313" key="2">
    <source>
        <dbReference type="EMBL" id="BAS89699.1"/>
    </source>
</evidence>
<evidence type="ECO:0000256" key="1">
    <source>
        <dbReference type="SAM" id="MobiDB-lite"/>
    </source>
</evidence>
<evidence type="ECO:0000313" key="3">
    <source>
        <dbReference type="Proteomes" id="UP000059680"/>
    </source>
</evidence>
<dbReference type="PaxDb" id="39947-A0A0P0WBL3"/>
<proteinExistence type="predicted"/>
<reference evidence="2 3" key="3">
    <citation type="journal article" date="2013" name="Rice">
        <title>Improvement of the Oryza sativa Nipponbare reference genome using next generation sequence and optical map data.</title>
        <authorList>
            <person name="Kawahara Y."/>
            <person name="de la Bastide M."/>
            <person name="Hamilton J.P."/>
            <person name="Kanamori H."/>
            <person name="McCombie W.R."/>
            <person name="Ouyang S."/>
            <person name="Schwartz D.C."/>
            <person name="Tanaka T."/>
            <person name="Wu J."/>
            <person name="Zhou S."/>
            <person name="Childs K.L."/>
            <person name="Davidson R.M."/>
            <person name="Lin H."/>
            <person name="Quesada-Ocampo L."/>
            <person name="Vaillancourt B."/>
            <person name="Sakai H."/>
            <person name="Lee S.S."/>
            <person name="Kim J."/>
            <person name="Numa H."/>
            <person name="Itoh T."/>
            <person name="Buell C.R."/>
            <person name="Matsumoto T."/>
        </authorList>
    </citation>
    <scope>NUCLEOTIDE SEQUENCE [LARGE SCALE GENOMIC DNA]</scope>
    <source>
        <strain evidence="3">cv. Nipponbare</strain>
    </source>
</reference>
<accession>A0A0P0WBL3</accession>
<dbReference type="AlphaFoldDB" id="A0A0P0WBL3"/>
<dbReference type="Proteomes" id="UP000059680">
    <property type="component" value="Chromosome 4"/>
</dbReference>
<sequence>MGWGSGKDGTWECWESRGKSLNLQLEMSKDLMAAAARGSGKNLDRRRRGAGGGDQESFRDDKQRFTLWPTGHRKIGDGLTVNVKQAATAHKEEYFGRDS</sequence>
<name>A0A0P0WBL3_ORYSJ</name>
<gene>
    <name evidence="2" type="ordered locus">Os04g0476900</name>
    <name evidence="2" type="ORF">OSNPB_040476900</name>
</gene>
<dbReference type="EMBL" id="AP014960">
    <property type="protein sequence ID" value="BAS89699.1"/>
    <property type="molecule type" value="Genomic_DNA"/>
</dbReference>